<comment type="subcellular location">
    <subcellularLocation>
        <location evidence="1">Cell surface</location>
    </subcellularLocation>
</comment>
<dbReference type="RefSeq" id="WP_142507357.1">
    <property type="nucleotide sequence ID" value="NZ_SADV01000002.1"/>
</dbReference>
<dbReference type="AlphaFoldDB" id="A0A544UWK1"/>
<protein>
    <submittedName>
        <fullName evidence="4">Prepilin-type N-terminal cleavage/methylation domain-containing protein</fullName>
    </submittedName>
</protein>
<feature type="transmembrane region" description="Helical" evidence="3">
    <location>
        <begin position="20"/>
        <end position="39"/>
    </location>
</feature>
<evidence type="ECO:0000313" key="4">
    <source>
        <dbReference type="EMBL" id="TQR38173.1"/>
    </source>
</evidence>
<dbReference type="EMBL" id="SADV01000002">
    <property type="protein sequence ID" value="TQR38173.1"/>
    <property type="molecule type" value="Genomic_DNA"/>
</dbReference>
<keyword evidence="3" id="KW-1133">Transmembrane helix</keyword>
<evidence type="ECO:0000256" key="1">
    <source>
        <dbReference type="ARBA" id="ARBA00004241"/>
    </source>
</evidence>
<dbReference type="InterPro" id="IPR012902">
    <property type="entry name" value="N_methyl_site"/>
</dbReference>
<dbReference type="GO" id="GO:0009986">
    <property type="term" value="C:cell surface"/>
    <property type="evidence" value="ECO:0007669"/>
    <property type="project" value="UniProtKB-SubCell"/>
</dbReference>
<proteinExistence type="predicted"/>
<name>A0A544UWK1_LYSSH</name>
<comment type="caution">
    <text evidence="4">The sequence shown here is derived from an EMBL/GenBank/DDBJ whole genome shotgun (WGS) entry which is preliminary data.</text>
</comment>
<evidence type="ECO:0000256" key="2">
    <source>
        <dbReference type="ARBA" id="ARBA00023287"/>
    </source>
</evidence>
<keyword evidence="2" id="KW-0178">Competence</keyword>
<evidence type="ECO:0000313" key="5">
    <source>
        <dbReference type="Proteomes" id="UP000317944"/>
    </source>
</evidence>
<accession>A0A544UWK1</accession>
<gene>
    <name evidence="4" type="ORF">C7Y47_02640</name>
</gene>
<keyword evidence="3" id="KW-0812">Transmembrane</keyword>
<dbReference type="OrthoDB" id="2970736at2"/>
<dbReference type="Pfam" id="PF07963">
    <property type="entry name" value="N_methyl"/>
    <property type="match status" value="1"/>
</dbReference>
<evidence type="ECO:0000256" key="3">
    <source>
        <dbReference type="SAM" id="Phobius"/>
    </source>
</evidence>
<dbReference type="Proteomes" id="UP000317944">
    <property type="component" value="Unassembled WGS sequence"/>
</dbReference>
<keyword evidence="3" id="KW-0472">Membrane</keyword>
<dbReference type="NCBIfam" id="TIGR02532">
    <property type="entry name" value="IV_pilin_GFxxxE"/>
    <property type="match status" value="1"/>
</dbReference>
<organism evidence="4 5">
    <name type="scientific">Lysinibacillus sphaericus</name>
    <name type="common">Bacillus sphaericus</name>
    <dbReference type="NCBI Taxonomy" id="1421"/>
    <lineage>
        <taxon>Bacteria</taxon>
        <taxon>Bacillati</taxon>
        <taxon>Bacillota</taxon>
        <taxon>Bacilli</taxon>
        <taxon>Bacillales</taxon>
        <taxon>Bacillaceae</taxon>
        <taxon>Lysinibacillus</taxon>
    </lineage>
</organism>
<reference evidence="4 5" key="1">
    <citation type="submission" date="2018-03" db="EMBL/GenBank/DDBJ databases">
        <title>Aerobic endospore-forming bacteria genome sequencing and assembly.</title>
        <authorList>
            <person name="Cavalcante D.A."/>
            <person name="Driks A."/>
            <person name="Putonti C."/>
            <person name="De-Souza M.T."/>
        </authorList>
    </citation>
    <scope>NUCLEOTIDE SEQUENCE [LARGE SCALE GENOMIC DNA]</scope>
    <source>
        <strain evidence="4 5">SDF0037</strain>
    </source>
</reference>
<sequence length="149" mass="17022">MKRKNRELFNSQGGFSLIEVIASLVIITIILVSFFGLLIQSNKTGKSSEQIIDATYLAQKEMEKMYNYFKSTKIETWESDFPYVNEKDEEKSSGNTTQYKVTPVNAKNKEIIIVTAEDMSSDKTVRITIEVYDSRGKILKAKVQNIFSL</sequence>
<dbReference type="GO" id="GO:0030420">
    <property type="term" value="P:establishment of competence for transformation"/>
    <property type="evidence" value="ECO:0007669"/>
    <property type="project" value="UniProtKB-KW"/>
</dbReference>